<keyword evidence="4 9" id="KW-0812">Transmembrane</keyword>
<comment type="caution">
    <text evidence="11">The sequence shown here is derived from an EMBL/GenBank/DDBJ whole genome shotgun (WGS) entry which is preliminary data.</text>
</comment>
<dbReference type="PROSITE" id="PS01130">
    <property type="entry name" value="SLC26A"/>
    <property type="match status" value="1"/>
</dbReference>
<dbReference type="Pfam" id="PF00916">
    <property type="entry name" value="Sulfate_transp"/>
    <property type="match status" value="2"/>
</dbReference>
<evidence type="ECO:0000256" key="4">
    <source>
        <dbReference type="ARBA" id="ARBA00022692"/>
    </source>
</evidence>
<evidence type="ECO:0000313" key="11">
    <source>
        <dbReference type="EMBL" id="GJJ12400.1"/>
    </source>
</evidence>
<feature type="transmembrane region" description="Helical" evidence="9">
    <location>
        <begin position="299"/>
        <end position="322"/>
    </location>
</feature>
<accession>A0AAV5AKC8</accession>
<feature type="region of interest" description="Disordered" evidence="8">
    <location>
        <begin position="612"/>
        <end position="632"/>
    </location>
</feature>
<dbReference type="GO" id="GO:1902434">
    <property type="term" value="P:sulfate import across plasma membrane"/>
    <property type="evidence" value="ECO:0007669"/>
    <property type="project" value="UniProtKB-ARBA"/>
</dbReference>
<dbReference type="GO" id="GO:0016020">
    <property type="term" value="C:membrane"/>
    <property type="evidence" value="ECO:0007669"/>
    <property type="project" value="UniProtKB-SubCell"/>
</dbReference>
<feature type="region of interest" description="Disordered" evidence="8">
    <location>
        <begin position="902"/>
        <end position="1299"/>
    </location>
</feature>
<gene>
    <name evidence="11" type="ORF">Clacol_006642</name>
</gene>
<feature type="compositionally biased region" description="Low complexity" evidence="8">
    <location>
        <begin position="1256"/>
        <end position="1267"/>
    </location>
</feature>
<dbReference type="EMBL" id="BPWL01000007">
    <property type="protein sequence ID" value="GJJ12400.1"/>
    <property type="molecule type" value="Genomic_DNA"/>
</dbReference>
<dbReference type="SUPFAM" id="SSF52091">
    <property type="entry name" value="SpoIIaa-like"/>
    <property type="match status" value="1"/>
</dbReference>
<comment type="similarity">
    <text evidence="2">Belongs to the SLC26A/SulP transporter (TC 2.A.53) family.</text>
</comment>
<feature type="transmembrane region" description="Helical" evidence="9">
    <location>
        <begin position="185"/>
        <end position="206"/>
    </location>
</feature>
<evidence type="ECO:0000313" key="12">
    <source>
        <dbReference type="Proteomes" id="UP001050691"/>
    </source>
</evidence>
<dbReference type="CDD" id="cd07042">
    <property type="entry name" value="STAS_SulP_like_sulfate_transporter"/>
    <property type="match status" value="1"/>
</dbReference>
<dbReference type="InterPro" id="IPR001902">
    <property type="entry name" value="SLC26A/SulP_fam"/>
</dbReference>
<feature type="transmembrane region" description="Helical" evidence="9">
    <location>
        <begin position="151"/>
        <end position="173"/>
    </location>
</feature>
<dbReference type="InterPro" id="IPR002645">
    <property type="entry name" value="STAS_dom"/>
</dbReference>
<dbReference type="FunFam" id="3.30.750.24:FF:000046">
    <property type="entry name" value="Solute carrier family 26 (Sodium-independent sulfate anion transporter), member 11"/>
    <property type="match status" value="1"/>
</dbReference>
<keyword evidence="12" id="KW-1185">Reference proteome</keyword>
<feature type="region of interest" description="Disordered" evidence="8">
    <location>
        <begin position="480"/>
        <end position="504"/>
    </location>
</feature>
<evidence type="ECO:0000256" key="3">
    <source>
        <dbReference type="ARBA" id="ARBA00022448"/>
    </source>
</evidence>
<protein>
    <recommendedName>
        <fullName evidence="10">STAS domain-containing protein</fullName>
    </recommendedName>
</protein>
<keyword evidence="5 9" id="KW-1133">Transmembrane helix</keyword>
<feature type="domain" description="STAS" evidence="10">
    <location>
        <begin position="442"/>
        <end position="578"/>
    </location>
</feature>
<sequence>MDRPDLKDKLKETGKKVINYPDPYISTVSSKDWLVNLVPDLRRQIRDYFKSLFPIIQWIGRYNMGWATGDLIAGITVGLVLVPQSMSYAKIANLAPQYGLYSSFVGVFIYCFFATSKDVSIGPVAVMSLETGKVITSIMNSHPGVWDAPTIATTLAFLCGFIVLGLGLLRLGWVVEFIPAPAVSGFMTGSALNIAIGQVPGLFGIANLLKQNVGVFHIDPKLVQALGPDLFVATVILLLEHISIAKSFGRVNGYRINPAQELIAIGVTNTVGTVFHAYPATGSFSRSALKAKSGVRTPLAGLVTGLVVIVALYGLTPAFFWIPNAGLSALIIHAVADLVASPAQSYSFWRVSPFEFFIFLAAVIVTVFSTIEIGIYTSIGASIVLLLIRMARPRATFLGRVVLQGEREQPSRDVYVPFATARDHETGQGIINPDVKVEPPSPGIIIYRFEESFLYPNSSYVMNVLMDRIKATTRRGQDYSSIPLMDRPWNDPGPSPKSAEDANESRKATLKAVVLDMSAVAHIDTTSVQNLIDTSRESGSFDNYLRKEIEKWVGEPVEFHFANILSPWIRRALVAGGFGMPISDRVIPTEVAPIFTHHLSAGRSVFEKFSNNSDTEANVPRKDFDDGRSNESRLEPILSTDTPFFHVDLESAVRSAEQILGKAVKNFNGRYRIATITMSEQENNTPPKPKVGSLKDRIAAFEKSAQSDNIPTQKPLPSRTKPGNVSWKPTPPSPKDDGDDEKTGEKKHSGMSADDAKESIAAGGSLKARMAAWQGNIQPSGGSLTGAPPPAPKPLRKPFVPRPPTPDEDEKEGASKQKEPVAVPHRRLDNWDPLAAISAAVSARQRSPSPPAQDERADGETAIETAVEEKDKDEEQDEAAKEHERRAALAARMARLGGARIGMAPPIIPKKPKPFVSADEEPVKSNSSAPVRVLPLPGGGTVQSNVETPTEVKETGSDTFRMITERTADDEMTSRAAPVFLSAETPATSEEYERKDASIADEASSSQTSLVSSRSGPGSIPLPALPRRAAPPRSKHSARSLKSDQPTQESEVVSTSEEKVSVDEISETLQDLSVTSPTNVPAHDNYEEGHQEVHESTDDKDDQAEEIESHHDEETVQGNDHHIDDVGVDEDEEDEEINEGGAGIENRGAEEEGAEEEGAEEEEAFSLHDEEDIPPPPPPPRRQQSSQSGGGSSREQLSLHDDLPLDEEDISPPPPPPPPRRQQSSQSGGGSSKEQSSFHDDISLGEEDIPPPPPRRQQSSQSGVGSSKESEATSQMVNSASTKEDKDFFQGAADELEDS</sequence>
<feature type="compositionally biased region" description="Basic and acidic residues" evidence="8">
    <location>
        <begin position="963"/>
        <end position="973"/>
    </location>
</feature>
<evidence type="ECO:0000256" key="5">
    <source>
        <dbReference type="ARBA" id="ARBA00022989"/>
    </source>
</evidence>
<evidence type="ECO:0000256" key="8">
    <source>
        <dbReference type="SAM" id="MobiDB-lite"/>
    </source>
</evidence>
<dbReference type="GO" id="GO:0008271">
    <property type="term" value="F:secondary active sulfate transmembrane transporter activity"/>
    <property type="evidence" value="ECO:0007669"/>
    <property type="project" value="InterPro"/>
</dbReference>
<evidence type="ECO:0000256" key="7">
    <source>
        <dbReference type="ARBA" id="ARBA00054315"/>
    </source>
</evidence>
<evidence type="ECO:0000259" key="10">
    <source>
        <dbReference type="PROSITE" id="PS50801"/>
    </source>
</evidence>
<keyword evidence="6 9" id="KW-0472">Membrane</keyword>
<feature type="compositionally biased region" description="Basic and acidic residues" evidence="8">
    <location>
        <begin position="741"/>
        <end position="758"/>
    </location>
</feature>
<feature type="compositionally biased region" description="Acidic residues" evidence="8">
    <location>
        <begin position="1126"/>
        <end position="1138"/>
    </location>
</feature>
<dbReference type="PANTHER" id="PTHR11814">
    <property type="entry name" value="SULFATE TRANSPORTER"/>
    <property type="match status" value="1"/>
</dbReference>
<feature type="compositionally biased region" description="Low complexity" evidence="8">
    <location>
        <begin position="1004"/>
        <end position="1032"/>
    </location>
</feature>
<dbReference type="Gene3D" id="3.30.750.24">
    <property type="entry name" value="STAS domain"/>
    <property type="match status" value="1"/>
</dbReference>
<feature type="transmembrane region" description="Helical" evidence="9">
    <location>
        <begin position="64"/>
        <end position="82"/>
    </location>
</feature>
<feature type="compositionally biased region" description="Basic and acidic residues" evidence="8">
    <location>
        <begin position="878"/>
        <end position="887"/>
    </location>
</feature>
<feature type="compositionally biased region" description="Basic and acidic residues" evidence="8">
    <location>
        <begin position="619"/>
        <end position="632"/>
    </location>
</feature>
<dbReference type="Proteomes" id="UP001050691">
    <property type="component" value="Unassembled WGS sequence"/>
</dbReference>
<feature type="compositionally biased region" description="Polar residues" evidence="8">
    <location>
        <begin position="1067"/>
        <end position="1079"/>
    </location>
</feature>
<dbReference type="PROSITE" id="PS50801">
    <property type="entry name" value="STAS"/>
    <property type="match status" value="1"/>
</dbReference>
<feature type="transmembrane region" description="Helical" evidence="9">
    <location>
        <begin position="356"/>
        <end position="388"/>
    </location>
</feature>
<name>A0AAV5AKC8_9AGAM</name>
<dbReference type="InterPro" id="IPR011547">
    <property type="entry name" value="SLC26A/SulP_dom"/>
</dbReference>
<feature type="compositionally biased region" description="Basic and acidic residues" evidence="8">
    <location>
        <begin position="1107"/>
        <end position="1125"/>
    </location>
</feature>
<evidence type="ECO:0000256" key="6">
    <source>
        <dbReference type="ARBA" id="ARBA00023136"/>
    </source>
</evidence>
<dbReference type="InterPro" id="IPR036513">
    <property type="entry name" value="STAS_dom_sf"/>
</dbReference>
<dbReference type="InterPro" id="IPR018045">
    <property type="entry name" value="S04_transporter_CS"/>
</dbReference>
<feature type="region of interest" description="Disordered" evidence="8">
    <location>
        <begin position="703"/>
        <end position="887"/>
    </location>
</feature>
<feature type="transmembrane region" description="Helical" evidence="9">
    <location>
        <begin position="226"/>
        <end position="245"/>
    </location>
</feature>
<comment type="subcellular location">
    <subcellularLocation>
        <location evidence="1">Membrane</location>
        <topology evidence="1">Multi-pass membrane protein</topology>
    </subcellularLocation>
</comment>
<feature type="compositionally biased region" description="Basic and acidic residues" evidence="8">
    <location>
        <begin position="1084"/>
        <end position="1097"/>
    </location>
</feature>
<evidence type="ECO:0000256" key="9">
    <source>
        <dbReference type="SAM" id="Phobius"/>
    </source>
</evidence>
<feature type="compositionally biased region" description="Pro residues" evidence="8">
    <location>
        <begin position="1211"/>
        <end position="1220"/>
    </location>
</feature>
<feature type="compositionally biased region" description="Acidic residues" evidence="8">
    <location>
        <begin position="1151"/>
        <end position="1173"/>
    </location>
</feature>
<organism evidence="11 12">
    <name type="scientific">Clathrus columnatus</name>
    <dbReference type="NCBI Taxonomy" id="1419009"/>
    <lineage>
        <taxon>Eukaryota</taxon>
        <taxon>Fungi</taxon>
        <taxon>Dikarya</taxon>
        <taxon>Basidiomycota</taxon>
        <taxon>Agaricomycotina</taxon>
        <taxon>Agaricomycetes</taxon>
        <taxon>Phallomycetidae</taxon>
        <taxon>Phallales</taxon>
        <taxon>Clathraceae</taxon>
        <taxon>Clathrus</taxon>
    </lineage>
</organism>
<keyword evidence="3" id="KW-0813">Transport</keyword>
<evidence type="ECO:0000256" key="2">
    <source>
        <dbReference type="ARBA" id="ARBA00008692"/>
    </source>
</evidence>
<comment type="function">
    <text evidence="7">High affinity uptake of sulfate into the cell.</text>
</comment>
<evidence type="ECO:0000256" key="1">
    <source>
        <dbReference type="ARBA" id="ARBA00004141"/>
    </source>
</evidence>
<proteinExistence type="inferred from homology"/>
<feature type="compositionally biased region" description="Polar residues" evidence="8">
    <location>
        <begin position="1272"/>
        <end position="1281"/>
    </location>
</feature>
<reference evidence="11" key="1">
    <citation type="submission" date="2021-10" db="EMBL/GenBank/DDBJ databases">
        <title>De novo Genome Assembly of Clathrus columnatus (Basidiomycota, Fungi) Using Illumina and Nanopore Sequence Data.</title>
        <authorList>
            <person name="Ogiso-Tanaka E."/>
            <person name="Itagaki H."/>
            <person name="Hosoya T."/>
            <person name="Hosaka K."/>
        </authorList>
    </citation>
    <scope>NUCLEOTIDE SEQUENCE</scope>
    <source>
        <strain evidence="11">MO-923</strain>
    </source>
</reference>
<feature type="transmembrane region" description="Helical" evidence="9">
    <location>
        <begin position="94"/>
        <end position="115"/>
    </location>
</feature>
<dbReference type="Pfam" id="PF01740">
    <property type="entry name" value="STAS"/>
    <property type="match status" value="1"/>
</dbReference>